<dbReference type="RefSeq" id="WP_012615499.1">
    <property type="nucleotide sequence ID" value="NC_011831.1"/>
</dbReference>
<dbReference type="KEGG" id="cag:Cagg_0182"/>
<accession>B8GCT3</accession>
<dbReference type="EMBL" id="CP001337">
    <property type="protein sequence ID" value="ACL23133.1"/>
    <property type="molecule type" value="Genomic_DNA"/>
</dbReference>
<dbReference type="eggNOG" id="COG1512">
    <property type="taxonomic scope" value="Bacteria"/>
</dbReference>
<name>B8GCT3_CHLAD</name>
<dbReference type="STRING" id="326427.Cagg_0182"/>
<evidence type="ECO:0000256" key="2">
    <source>
        <dbReference type="SAM" id="MobiDB-lite"/>
    </source>
</evidence>
<dbReference type="HOGENOM" id="CLU_313055_0_0_0"/>
<keyword evidence="4" id="KW-1185">Reference proteome</keyword>
<dbReference type="Gene3D" id="3.10.310.50">
    <property type="match status" value="1"/>
</dbReference>
<dbReference type="OrthoDB" id="136327at2"/>
<gene>
    <name evidence="3" type="ordered locus">Cagg_0182</name>
</gene>
<protein>
    <submittedName>
        <fullName evidence="3">Chromosome segregation ATPase-like protein</fullName>
    </submittedName>
</protein>
<dbReference type="Proteomes" id="UP000002508">
    <property type="component" value="Chromosome"/>
</dbReference>
<dbReference type="eggNOG" id="COG1196">
    <property type="taxonomic scope" value="Bacteria"/>
</dbReference>
<dbReference type="AlphaFoldDB" id="B8GCT3"/>
<reference evidence="3" key="1">
    <citation type="submission" date="2008-12" db="EMBL/GenBank/DDBJ databases">
        <title>Complete sequence of Chloroflexus aggregans DSM 9485.</title>
        <authorList>
            <consortium name="US DOE Joint Genome Institute"/>
            <person name="Lucas S."/>
            <person name="Copeland A."/>
            <person name="Lapidus A."/>
            <person name="Glavina del Rio T."/>
            <person name="Dalin E."/>
            <person name="Tice H."/>
            <person name="Pitluck S."/>
            <person name="Foster B."/>
            <person name="Larimer F."/>
            <person name="Land M."/>
            <person name="Hauser L."/>
            <person name="Kyrpides N."/>
            <person name="Mikhailova N."/>
            <person name="Bryant D."/>
            <person name="Richardson P."/>
        </authorList>
    </citation>
    <scope>NUCLEOTIDE SEQUENCE</scope>
    <source>
        <strain evidence="3">DSM 9485</strain>
    </source>
</reference>
<sequence>MRLIHRWLFGWLLGLVLVTSVWAQGRLVLVDPGDRLNDSAVQAAAEPLLRRGAQVAVYVVDRGDETDFERRLIADGLGRSDGSVRSNLIAIYVAVNNRYSAIFFGDEWNAALAVNDNYETIRLNHLNPSLAAGNFTRAITDALTALESAIVNPPRPGGGVTIIADPTPVVFGALGLIGTAAAGAGVYTVYRRRKTRLAAEQRLQRAREQIGALIVQLDQRFANATEKAKFDRISYPSDAVAELAQMQESAQRLFSELKIAFDEIGEQLNREAKPSLAALDAAALAYEQLQEKATVVNERLHALEQRRAELDALMQQAQEDVNRAKKLLTDVAKRLPQFGNELSDHAAVLAPIQRVLTQAEAALEQREARAAMTAAQAASAITQQLTEIFDRYAATRTAIAQGRRTAEQLANEGYRMDACHAALDTARAALDRLAVALQQGDLKAAATIIHEAETAFNRARQEGFDLPAIRAENERRIAALAERGPQISELIAAGREAFDLVDEFAESTWSDIRGNGSEAEAAAERAFEHWEQAKAANTMEAQAFLEARSYLDAAEQELAHVERLITAITDRLRALEEARKIARDLIAEAERSLQAGRTFVAAHDADVSPQADELLERAAALLQTAQAEMQKEKPDWLQLAWAAREADQLADQALTNARDEAEQTARLRERVQQVQQLATAEVQKLVNYATVHDADLTPATRQQIEQVRQQVEAAFTLLRRTESYEDAARRKALVDVIERYQAIAEAAKGAYHAAYTDVQRLEELRTALNRTLQEARQRLDQIERLQATASRTSVMAVSGKYTALLQQFNQIRLPINGEDALHAALVKAQAIAGEAAELLIVLQPPQPSWQATDSVATTIGRTIGGWGHSRSWSSSTSRSPWSSPSSRSSSPSSGWSSRGGGGGSFGRGGGGGSFGRRGGGGGW</sequence>
<evidence type="ECO:0000313" key="4">
    <source>
        <dbReference type="Proteomes" id="UP000002508"/>
    </source>
</evidence>
<feature type="coiled-coil region" evidence="1">
    <location>
        <begin position="551"/>
        <end position="677"/>
    </location>
</feature>
<feature type="compositionally biased region" description="Gly residues" evidence="2">
    <location>
        <begin position="897"/>
        <end position="923"/>
    </location>
</feature>
<feature type="coiled-coil region" evidence="1">
    <location>
        <begin position="758"/>
        <end position="792"/>
    </location>
</feature>
<organism evidence="3 4">
    <name type="scientific">Chloroflexus aggregans (strain MD-66 / DSM 9485)</name>
    <dbReference type="NCBI Taxonomy" id="326427"/>
    <lineage>
        <taxon>Bacteria</taxon>
        <taxon>Bacillati</taxon>
        <taxon>Chloroflexota</taxon>
        <taxon>Chloroflexia</taxon>
        <taxon>Chloroflexales</taxon>
        <taxon>Chloroflexineae</taxon>
        <taxon>Chloroflexaceae</taxon>
        <taxon>Chloroflexus</taxon>
    </lineage>
</organism>
<feature type="coiled-coil region" evidence="1">
    <location>
        <begin position="279"/>
        <end position="334"/>
    </location>
</feature>
<keyword evidence="1" id="KW-0175">Coiled coil</keyword>
<evidence type="ECO:0000313" key="3">
    <source>
        <dbReference type="EMBL" id="ACL23133.1"/>
    </source>
</evidence>
<evidence type="ECO:0000256" key="1">
    <source>
        <dbReference type="SAM" id="Coils"/>
    </source>
</evidence>
<proteinExistence type="predicted"/>
<feature type="compositionally biased region" description="Low complexity" evidence="2">
    <location>
        <begin position="868"/>
        <end position="896"/>
    </location>
</feature>
<feature type="region of interest" description="Disordered" evidence="2">
    <location>
        <begin position="866"/>
        <end position="923"/>
    </location>
</feature>